<dbReference type="Gene3D" id="3.40.50.300">
    <property type="entry name" value="P-loop containing nucleotide triphosphate hydrolases"/>
    <property type="match status" value="1"/>
</dbReference>
<dbReference type="PANTHER" id="PTHR30121:SF6">
    <property type="entry name" value="SLR6007 PROTEIN"/>
    <property type="match status" value="1"/>
</dbReference>
<evidence type="ECO:0000259" key="3">
    <source>
        <dbReference type="Pfam" id="PF19044"/>
    </source>
</evidence>
<evidence type="ECO:0000256" key="1">
    <source>
        <dbReference type="SAM" id="Coils"/>
    </source>
</evidence>
<gene>
    <name evidence="4" type="primary">traE-2</name>
    <name evidence="4" type="ORF">SP547_pKM00180</name>
</gene>
<feature type="compositionally biased region" description="Basic and acidic residues" evidence="2">
    <location>
        <begin position="19"/>
        <end position="29"/>
    </location>
</feature>
<proteinExistence type="predicted"/>
<sequence length="838" mass="97903">MNILKKKKVTQSQQQTLSEENKREQEQQRIQKKKNQTLVKRVMPKSIRERMEMSKEEKEVRKPTNETFPIKEISDDGICLTHNKKYRMIFKVIDPISLDLLSQTEVIDVILRLQEAVNILDIGNRMQILISNEYVDMTKYRKYLDSLPKMTQRDEKAQRSIEDYKDRVDYLSYGHEKSRAFYFTIESKHSKRKDAEQELFNKKAQIINLLQASGTRSIQLYRETIRRLIYRKTNDNDVQAYEENMSLDEIAPSEIINRNNEHLIVNNEYVSTYTLTHIQSPVSIAWLNKLSNSDLDLDISISLEPVYKHEMTEMVEEQLAVAEDNATNQRLGKASMKRAEDRIEELQSFLDNINDESENLTRTTILLFIKASNEEELYDAEVKLDNLLKESKFRGQRLRFLPNNTYYYTLPICHKEHTVEEYMYYPLTALNLASLVPFNSSELNYQEGVIAGLNGVTGAPVIYNRLNSNIFDNPSEVVLGTSGSGKSFYINRHAWRHSVCTDVSRIFMIDIEREYNKMPDSRRMILKAGGSTVVNPFNIRSSVVDADEDSEDATKLGDYLRRKLSLLMNFFQWIYDDMSMTEKSTLQTVITEIYKMYNITFDTVELKPNQQFPTMSDLKGKILEEDTWSNTLEDFLKAIEPYVTGTYATLFNGQTNYNYDSPINVVDIHELDPDIQKPVFDIVLQELWEEIKKDRNERVGLYVDEAWYLSDEKHQQTMEFLRNIAKRIRKYGGYCVTITQEVDDFVSTGKYGKSIIKNAFVKTLFQLTEDDIMQLEKFMVLSKAEKDRILRGTKKGEAVQIVGKKKIMLDVDYTEYETEILHLTVSQEIDSEEYLQTI</sequence>
<dbReference type="AlphaFoldDB" id="A0A0N7FVS0"/>
<dbReference type="Gene3D" id="1.10.8.730">
    <property type="match status" value="1"/>
</dbReference>
<keyword evidence="4" id="KW-0614">Plasmid</keyword>
<dbReference type="InterPro" id="IPR043964">
    <property type="entry name" value="P-loop_TraG"/>
</dbReference>
<protein>
    <submittedName>
        <fullName evidence="4">Transfer complex ATPase TraE</fullName>
    </submittedName>
</protein>
<dbReference type="CDD" id="cd01127">
    <property type="entry name" value="TrwB_TraG_TraD_VirD4"/>
    <property type="match status" value="1"/>
</dbReference>
<dbReference type="InterPro" id="IPR051162">
    <property type="entry name" value="T4SS_component"/>
</dbReference>
<dbReference type="EMBL" id="KT373969">
    <property type="protein sequence ID" value="ALG87935.1"/>
    <property type="molecule type" value="Genomic_DNA"/>
</dbReference>
<feature type="region of interest" description="Disordered" evidence="2">
    <location>
        <begin position="1"/>
        <end position="36"/>
    </location>
</feature>
<dbReference type="PANTHER" id="PTHR30121">
    <property type="entry name" value="UNCHARACTERIZED PROTEIN YJGR-RELATED"/>
    <property type="match status" value="1"/>
</dbReference>
<dbReference type="SUPFAM" id="SSF52540">
    <property type="entry name" value="P-loop containing nucleoside triphosphate hydrolases"/>
    <property type="match status" value="1"/>
</dbReference>
<keyword evidence="1" id="KW-0175">Coiled coil</keyword>
<feature type="coiled-coil region" evidence="1">
    <location>
        <begin position="336"/>
        <end position="390"/>
    </location>
</feature>
<dbReference type="InterPro" id="IPR027417">
    <property type="entry name" value="P-loop_NTPase"/>
</dbReference>
<geneLocation type="plasmid" evidence="4">
    <name>pKM01</name>
</geneLocation>
<dbReference type="Pfam" id="PF19044">
    <property type="entry name" value="P-loop_TraG"/>
    <property type="match status" value="1"/>
</dbReference>
<organism evidence="4">
    <name type="scientific">Staphylococcus pseudintermedius</name>
    <dbReference type="NCBI Taxonomy" id="283734"/>
    <lineage>
        <taxon>Bacteria</taxon>
        <taxon>Bacillati</taxon>
        <taxon>Bacillota</taxon>
        <taxon>Bacilli</taxon>
        <taxon>Bacillales</taxon>
        <taxon>Staphylococcaceae</taxon>
        <taxon>Staphylococcus</taxon>
        <taxon>Staphylococcus intermedius group</taxon>
    </lineage>
</organism>
<dbReference type="RefSeq" id="WP_237449468.1">
    <property type="nucleotide sequence ID" value="NZ_JAVRZE010000013.1"/>
</dbReference>
<name>A0A0N7FVS0_STAPS</name>
<feature type="domain" description="TraG P-loop" evidence="3">
    <location>
        <begin position="465"/>
        <end position="800"/>
    </location>
</feature>
<reference evidence="4" key="1">
    <citation type="submission" date="2015-08" db="EMBL/GenBank/DDBJ databases">
        <title>Complete Plasmid Sequence of Staphylococcus pseudintermedius HK547/11 pKM01.</title>
        <authorList>
            <person name="Calcutt M.J."/>
            <person name="Foecking M.F."/>
            <person name="Hsieh H.-Y."/>
            <person name="Stewart G.C."/>
            <person name="Pintaric S."/>
            <person name="Martinec B.S."/>
            <person name="Matanovic K."/>
        </authorList>
    </citation>
    <scope>NUCLEOTIDE SEQUENCE</scope>
    <source>
        <strain evidence="4">HR547/11</strain>
        <plasmid evidence="4">pKM01</plasmid>
    </source>
</reference>
<evidence type="ECO:0000256" key="2">
    <source>
        <dbReference type="SAM" id="MobiDB-lite"/>
    </source>
</evidence>
<evidence type="ECO:0000313" key="4">
    <source>
        <dbReference type="EMBL" id="ALG87935.1"/>
    </source>
</evidence>
<accession>A0A0N7FVS0</accession>